<dbReference type="STRING" id="157072.A0A024TV37"/>
<feature type="coiled-coil region" evidence="1">
    <location>
        <begin position="566"/>
        <end position="614"/>
    </location>
</feature>
<feature type="coiled-coil region" evidence="1">
    <location>
        <begin position="1084"/>
        <end position="1129"/>
    </location>
</feature>
<dbReference type="GO" id="GO:0051959">
    <property type="term" value="F:dynein light intermediate chain binding"/>
    <property type="evidence" value="ECO:0007669"/>
    <property type="project" value="TreeGrafter"/>
</dbReference>
<feature type="coiled-coil region" evidence="1">
    <location>
        <begin position="1665"/>
        <end position="1692"/>
    </location>
</feature>
<reference evidence="4" key="1">
    <citation type="submission" date="2013-12" db="EMBL/GenBank/DDBJ databases">
        <title>The Genome Sequence of Aphanomyces invadans NJM9701.</title>
        <authorList>
            <consortium name="The Broad Institute Genomics Platform"/>
            <person name="Russ C."/>
            <person name="Tyler B."/>
            <person name="van West P."/>
            <person name="Dieguez-Uribeondo J."/>
            <person name="Young S.K."/>
            <person name="Zeng Q."/>
            <person name="Gargeya S."/>
            <person name="Fitzgerald M."/>
            <person name="Abouelleil A."/>
            <person name="Alvarado L."/>
            <person name="Chapman S.B."/>
            <person name="Gainer-Dewar J."/>
            <person name="Goldberg J."/>
            <person name="Griggs A."/>
            <person name="Gujja S."/>
            <person name="Hansen M."/>
            <person name="Howarth C."/>
            <person name="Imamovic A."/>
            <person name="Ireland A."/>
            <person name="Larimer J."/>
            <person name="McCowan C."/>
            <person name="Murphy C."/>
            <person name="Pearson M."/>
            <person name="Poon T.W."/>
            <person name="Priest M."/>
            <person name="Roberts A."/>
            <person name="Saif S."/>
            <person name="Shea T."/>
            <person name="Sykes S."/>
            <person name="Wortman J."/>
            <person name="Nusbaum C."/>
            <person name="Birren B."/>
        </authorList>
    </citation>
    <scope>NUCLEOTIDE SEQUENCE [LARGE SCALE GENOMIC DNA]</scope>
    <source>
        <strain evidence="4">NJM9701</strain>
    </source>
</reference>
<dbReference type="GeneID" id="20086381"/>
<dbReference type="PROSITE" id="PS50866">
    <property type="entry name" value="GOLD"/>
    <property type="match status" value="1"/>
</dbReference>
<dbReference type="PANTHER" id="PTHR18947">
    <property type="entry name" value="HOOK PROTEINS"/>
    <property type="match status" value="1"/>
</dbReference>
<feature type="coiled-coil region" evidence="1">
    <location>
        <begin position="1153"/>
        <end position="1180"/>
    </location>
</feature>
<proteinExistence type="predicted"/>
<dbReference type="VEuPathDB" id="FungiDB:H310_09331"/>
<organism evidence="4">
    <name type="scientific">Aphanomyces invadans</name>
    <dbReference type="NCBI Taxonomy" id="157072"/>
    <lineage>
        <taxon>Eukaryota</taxon>
        <taxon>Sar</taxon>
        <taxon>Stramenopiles</taxon>
        <taxon>Oomycota</taxon>
        <taxon>Saprolegniomycetes</taxon>
        <taxon>Saprolegniales</taxon>
        <taxon>Verrucalvaceae</taxon>
        <taxon>Aphanomyces</taxon>
    </lineage>
</organism>
<sequence>MAAAELSVHVRGIAEKLRKRAEDAAKKGGIDASAGLLASVEHLLQSADLMERQHQLLQMAGSLSSEPMSTTLRNLQLVGAMLEKKSEEMRNKQAMGPANSLAQSASHVRIGVQRLEAIETWLASTLGDTYTPEMDWSAALSQVPNAQAKTGNSETENALKDAEARVVALEAELTQWKQHHEATQAQQLQLLEQLEQIEVELSLSKKSQHEVAGAKEALEAELSVAHDQIDALAAQLDALKTENATAEQEMQEEWERLLKQSEALAKDVAELRAKDAASQQLVQQLHDRIKTSQDAMDMLEKELDEMRGKESQTENDLKAKTDQVAHLSQQLVAAQEKLHSAEHTMSTVCAQNDTSRADAMEALEAKIVESTTAVAAAQSSLLHLEDELAACRAQYHAALESHELQLTAAEDKALSTIHSLEKDLVALRDNVTATTAAHEKTQAELGDVHVELAASVEATEKALAELEDTQEQLAASVDSTDRTMVELEETQIQLAASTDLIEANRLKIESLERELDERQSTLEALEAQLSSAATSGLDNNHDSVVESLKTELADVRAQLATVHGTADSLTADLVSARRQLVAAEELAAINQDTIETLEDELVAVRRQAEEAVQTAGSWELELVAVRDGIARLEAQLTSNDPSNNHDRNRSSSSIGGVESVSSVGDKLTLLATAIRLLNEEKGQFHAQIERLEASVAQEQATVLLHAEQVRALELHVENAHQLHQEMRTTHEEEEMARQEHGARLKDEVAGLRAEKERWIERAQALELEVQHLTQTVADLSATSLNENDSKLLELSKQVHALEASKTQLLEQLETAKATATSLEASREELLEQFAGIQDENANLGEQLKASQDDLAMAKDVFETEKFDWQAQQKVMEEQFVQNVQDLKKQVAAKDAELLTLHDESRVLLENARAGVVAATEGKGVLADQLRGALATAASTEESLRVLQEQHTAAIDEWTMTETALTQEKVSLKNLSDELAARVAELEDDIVQLNRATTAQLATEATMEELSKTTAQFESQVAWLDQELASVRANLLSSEETKADLLAELQAVQGECAAKVQALVDQVNVLVTEKTAWQAAASARESQWQDQFQALEQAVQTLTDEKLRLMEDHDRHIEQLKHDYETAAKAAASCSDGSHEDKVGALTCELAIVSEEAKASALELQSRIKQLEDERETLVEAQRVHAVELRDLSDRLKAGHVEILQKHVDTLTKEHAVNIQRLEEQLDALVAEKAHLQTDRDGLTASQTELEADKAALADELRQVRAALTQHAADIGSLVAQKEALETEKLQAVARYEAEVTTWQARVNTLQKTHASEIETFQRTIDELEATKSAAFASDGARQAAMHQERDNALVQLKDMQTAFEEYKTRAAAALKKAEKRTALLNPMLAEKQQLETQLATLQEYGRHVRETHENALLNKEEIISRLTAAIEDAARASVPKEKVQAVIKVELETATADLHSQLQATGVRVQELEASLATKDAALAAAAVRLEQVQHELTALNETLELKSMLVTKAMSDKESFEASIAQLQEQLDEALAKLSAVGETESKQRQERSAELEATLLELTQQNQAVADLERQIAEVSTEMNKAAILDAALVKMKTELVDVIDAKAAIEAKYQDVVAQRDAALSELQALRKTFSNDGTTRDDSAACLERIAQLEPEKAALDEAWRLKLAELERTHQELIDQHAQEKTALVASLQKSSQSENGQVQKSMEDSSTNDSKLRELQLLLAQKDAALADLSSRLEVEAANEKMAFEATKLLTSQLEEKNSYVQLLKQNAELQLRQATQDAQRQLADQRHTQQVEHDAAIAALKAQFASTPSHDDRAAGDATHRQLGQLQAKVAALTAENESLLRQVSAVSQPQPPPVGSNGTTPDAASYQAQIQNLQLENTHLMQSVQSLRETLNEKLQQLATLKAPVHTKMLDELERTIEHEKRALMERKDLHVVHMTKLKLDAEVWLDEAQAKLDEHAALQDALAKDISAPVSADDIVVNPLEVTLVLKSGVVIKAGSSFDLPVVVSAGQTIQWSFRIEELDTDVNFALTFNGDTDVVPINRVERLQGTFQAKASGVLKFEWDNAFSWLNPKTLDYHVSVFEPLSEAALQKRKTQEMLATQIKQLNDKIEALTNETALLATFDQVIGTKVPSAIELYLEECMAHREMVVCPKLSQVQDKMTALKALMGLYIQEQQDLTEATAALTMLLDEIHQEQRDLQNTCHLHKNRKETLESLQATLCRLEAQVSV</sequence>
<feature type="coiled-coil region" evidence="1">
    <location>
        <begin position="1483"/>
        <end position="1591"/>
    </location>
</feature>
<dbReference type="RefSeq" id="XP_008873596.1">
    <property type="nucleotide sequence ID" value="XM_008875374.1"/>
</dbReference>
<name>A0A024TV37_9STRA</name>
<gene>
    <name evidence="4" type="ORF">H310_09331</name>
</gene>
<feature type="coiled-coil region" evidence="1">
    <location>
        <begin position="1834"/>
        <end position="1978"/>
    </location>
</feature>
<dbReference type="GO" id="GO:0031122">
    <property type="term" value="P:cytoplasmic microtubule organization"/>
    <property type="evidence" value="ECO:0007669"/>
    <property type="project" value="TreeGrafter"/>
</dbReference>
<keyword evidence="1" id="KW-0175">Coiled coil</keyword>
<evidence type="ECO:0000313" key="4">
    <source>
        <dbReference type="EMBL" id="ETV98035.1"/>
    </source>
</evidence>
<feature type="coiled-coil region" evidence="1">
    <location>
        <begin position="282"/>
        <end position="344"/>
    </location>
</feature>
<dbReference type="GO" id="GO:0008017">
    <property type="term" value="F:microtubule binding"/>
    <property type="evidence" value="ECO:0007669"/>
    <property type="project" value="TreeGrafter"/>
</dbReference>
<dbReference type="GO" id="GO:0030705">
    <property type="term" value="P:cytoskeleton-dependent intracellular transport"/>
    <property type="evidence" value="ECO:0007669"/>
    <property type="project" value="TreeGrafter"/>
</dbReference>
<feature type="coiled-coil region" evidence="1">
    <location>
        <begin position="374"/>
        <end position="412"/>
    </location>
</feature>
<feature type="region of interest" description="Disordered" evidence="2">
    <location>
        <begin position="1693"/>
        <end position="1719"/>
    </location>
</feature>
<dbReference type="OrthoDB" id="1434354at2759"/>
<dbReference type="InterPro" id="IPR036598">
    <property type="entry name" value="GOLD_dom_sf"/>
</dbReference>
<protein>
    <recommendedName>
        <fullName evidence="3">GOLD domain-containing protein</fullName>
    </recommendedName>
</protein>
<feature type="compositionally biased region" description="Low complexity" evidence="2">
    <location>
        <begin position="650"/>
        <end position="659"/>
    </location>
</feature>
<feature type="coiled-coil region" evidence="1">
    <location>
        <begin position="145"/>
        <end position="256"/>
    </location>
</feature>
<evidence type="ECO:0000256" key="1">
    <source>
        <dbReference type="SAM" id="Coils"/>
    </source>
</evidence>
<feature type="compositionally biased region" description="Polar residues" evidence="2">
    <location>
        <begin position="1697"/>
        <end position="1719"/>
    </location>
</feature>
<dbReference type="InterPro" id="IPR009038">
    <property type="entry name" value="GOLD_dom"/>
</dbReference>
<feature type="coiled-coil region" evidence="1">
    <location>
        <begin position="741"/>
        <end position="846"/>
    </location>
</feature>
<feature type="coiled-coil region" evidence="1">
    <location>
        <begin position="449"/>
        <end position="528"/>
    </location>
</feature>
<dbReference type="EMBL" id="KI913971">
    <property type="protein sequence ID" value="ETV98035.1"/>
    <property type="molecule type" value="Genomic_DNA"/>
</dbReference>
<evidence type="ECO:0000256" key="2">
    <source>
        <dbReference type="SAM" id="MobiDB-lite"/>
    </source>
</evidence>
<feature type="coiled-coil region" evidence="1">
    <location>
        <begin position="968"/>
        <end position="995"/>
    </location>
</feature>
<accession>A0A024TV37</accession>
<feature type="region of interest" description="Disordered" evidence="2">
    <location>
        <begin position="635"/>
        <end position="659"/>
    </location>
</feature>
<feature type="coiled-coil region" evidence="1">
    <location>
        <begin position="1211"/>
        <end position="1266"/>
    </location>
</feature>
<dbReference type="Gene3D" id="2.60.120.680">
    <property type="entry name" value="GOLD domain"/>
    <property type="match status" value="1"/>
</dbReference>
<dbReference type="GO" id="GO:0005815">
    <property type="term" value="C:microtubule organizing center"/>
    <property type="evidence" value="ECO:0007669"/>
    <property type="project" value="TreeGrafter"/>
</dbReference>
<dbReference type="SUPFAM" id="SSF101576">
    <property type="entry name" value="Supernatant protein factor (SPF), C-terminal domain"/>
    <property type="match status" value="1"/>
</dbReference>
<dbReference type="PANTHER" id="PTHR18947:SF28">
    <property type="entry name" value="GIRDIN, ISOFORM A"/>
    <property type="match status" value="1"/>
</dbReference>
<feature type="domain" description="GOLD" evidence="3">
    <location>
        <begin position="1972"/>
        <end position="2091"/>
    </location>
</feature>
<evidence type="ECO:0000259" key="3">
    <source>
        <dbReference type="PROSITE" id="PS50866"/>
    </source>
</evidence>
<dbReference type="eggNOG" id="ENOG502QTHM">
    <property type="taxonomic scope" value="Eukaryota"/>
</dbReference>
<dbReference type="GO" id="GO:0005737">
    <property type="term" value="C:cytoplasm"/>
    <property type="evidence" value="ECO:0007669"/>
    <property type="project" value="TreeGrafter"/>
</dbReference>